<evidence type="ECO:0000259" key="3">
    <source>
        <dbReference type="PROSITE" id="PS50006"/>
    </source>
</evidence>
<feature type="region of interest" description="Disordered" evidence="2">
    <location>
        <begin position="150"/>
        <end position="212"/>
    </location>
</feature>
<dbReference type="Gene3D" id="2.60.200.20">
    <property type="match status" value="1"/>
</dbReference>
<name>A0AAU6SDN4_9MICO</name>
<feature type="compositionally biased region" description="Low complexity" evidence="2">
    <location>
        <begin position="295"/>
        <end position="309"/>
    </location>
</feature>
<dbReference type="CDD" id="cd00060">
    <property type="entry name" value="FHA"/>
    <property type="match status" value="1"/>
</dbReference>
<feature type="compositionally biased region" description="Low complexity" evidence="2">
    <location>
        <begin position="198"/>
        <end position="212"/>
    </location>
</feature>
<protein>
    <submittedName>
        <fullName evidence="4">FHA domain-containing protein</fullName>
    </submittedName>
</protein>
<evidence type="ECO:0000313" key="4">
    <source>
        <dbReference type="EMBL" id="WZO35056.1"/>
    </source>
</evidence>
<gene>
    <name evidence="4" type="ORF">MRBLWS13_002731</name>
</gene>
<feature type="region of interest" description="Disordered" evidence="2">
    <location>
        <begin position="291"/>
        <end position="312"/>
    </location>
</feature>
<feature type="compositionally biased region" description="Low complexity" evidence="2">
    <location>
        <begin position="152"/>
        <end position="167"/>
    </location>
</feature>
<feature type="region of interest" description="Disordered" evidence="2">
    <location>
        <begin position="330"/>
        <end position="360"/>
    </location>
</feature>
<sequence length="468" mass="46748">MPTLYAPGTTPIAVTPRGFAVLEPGTSAALLGRIRTLVAEGRGLGGVIEALTGAYGASLTAIPAFAVALPEGDGIRVAVRGDFAFEVDAATPERVTGTGVTTWTERVIPAVVRVALTTSEPDASSPAEWEIADGIVLAGGIVWDAAPPRPSAAPALAKRPEPASAPAGAPPPEPPAAALADAAVAAPETSAEGPGGEPTSAAPATPRSAASPAPVIAVPAGGLIDSVPSLADAETLLPSDSALSPEDVAPARSGLDAWLMDEDDDEDEDAAVGAAGFDELIGATVIRSADDVEPQEAPAPAQAPGSAVAGDHDGATISLAQARALRAAASGVEGSNATPSAADTPLDPLAPPRAPAPGRVRMSTGQVIPLDRTVVIGRRPRSTRVSGTDLPHLVAVDSPQQDISRSHVELRAEGESIVATDLRTTNGTTLLRPGTDPVRLHPGEGTVVVPGDVLDLGDGITVAIEGMS</sequence>
<dbReference type="EMBL" id="CP151632">
    <property type="protein sequence ID" value="WZO35056.1"/>
    <property type="molecule type" value="Genomic_DNA"/>
</dbReference>
<dbReference type="PROSITE" id="PS50006">
    <property type="entry name" value="FHA_DOMAIN"/>
    <property type="match status" value="1"/>
</dbReference>
<proteinExistence type="predicted"/>
<dbReference type="SUPFAM" id="SSF49879">
    <property type="entry name" value="SMAD/FHA domain"/>
    <property type="match status" value="1"/>
</dbReference>
<organism evidence="4">
    <name type="scientific">Microbacterium sp. LWS13-1.2</name>
    <dbReference type="NCBI Taxonomy" id="3135264"/>
    <lineage>
        <taxon>Bacteria</taxon>
        <taxon>Bacillati</taxon>
        <taxon>Actinomycetota</taxon>
        <taxon>Actinomycetes</taxon>
        <taxon>Micrococcales</taxon>
        <taxon>Microbacteriaceae</taxon>
        <taxon>Microbacterium</taxon>
    </lineage>
</organism>
<accession>A0AAU6SDN4</accession>
<feature type="compositionally biased region" description="Low complexity" evidence="2">
    <location>
        <begin position="176"/>
        <end position="188"/>
    </location>
</feature>
<dbReference type="Pfam" id="PF00498">
    <property type="entry name" value="FHA"/>
    <property type="match status" value="1"/>
</dbReference>
<evidence type="ECO:0000256" key="2">
    <source>
        <dbReference type="SAM" id="MobiDB-lite"/>
    </source>
</evidence>
<dbReference type="InterPro" id="IPR000253">
    <property type="entry name" value="FHA_dom"/>
</dbReference>
<dbReference type="InterPro" id="IPR008984">
    <property type="entry name" value="SMAD_FHA_dom_sf"/>
</dbReference>
<feature type="domain" description="FHA" evidence="3">
    <location>
        <begin position="374"/>
        <end position="430"/>
    </location>
</feature>
<keyword evidence="1" id="KW-0597">Phosphoprotein</keyword>
<dbReference type="AlphaFoldDB" id="A0AAU6SDN4"/>
<evidence type="ECO:0000256" key="1">
    <source>
        <dbReference type="ARBA" id="ARBA00022553"/>
    </source>
</evidence>
<reference evidence="4" key="1">
    <citation type="submission" date="2024-04" db="EMBL/GenBank/DDBJ databases">
        <authorList>
            <person name="Roder T."/>
            <person name="Oberhansli S."/>
            <person name="Kreuzer M."/>
        </authorList>
    </citation>
    <scope>NUCLEOTIDE SEQUENCE</scope>
    <source>
        <strain evidence="4">LWS13-1.2</strain>
    </source>
</reference>
<dbReference type="RefSeq" id="WP_349425892.1">
    <property type="nucleotide sequence ID" value="NZ_CP151632.1"/>
</dbReference>